<comment type="caution">
    <text evidence="2">The sequence shown here is derived from an EMBL/GenBank/DDBJ whole genome shotgun (WGS) entry which is preliminary data.</text>
</comment>
<protein>
    <recommendedName>
        <fullName evidence="1">Glycosyl hydrolase family 32 C-terminal domain-containing protein</fullName>
    </recommendedName>
</protein>
<dbReference type="InterPro" id="IPR013320">
    <property type="entry name" value="ConA-like_dom_sf"/>
</dbReference>
<evidence type="ECO:0000259" key="1">
    <source>
        <dbReference type="Pfam" id="PF08244"/>
    </source>
</evidence>
<dbReference type="EMBL" id="JANJYJ010000911">
    <property type="protein sequence ID" value="KAK3170454.1"/>
    <property type="molecule type" value="Genomic_DNA"/>
</dbReference>
<gene>
    <name evidence="2" type="ORF">Dsin_032704</name>
</gene>
<name>A0AAE0DI68_9ROSI</name>
<accession>A0AAE0DI68</accession>
<keyword evidence="3" id="KW-1185">Reference proteome</keyword>
<dbReference type="Pfam" id="PF08244">
    <property type="entry name" value="Glyco_hydro_32C"/>
    <property type="match status" value="1"/>
</dbReference>
<dbReference type="InterPro" id="IPR013189">
    <property type="entry name" value="Glyco_hydro_32_C"/>
</dbReference>
<feature type="domain" description="Glycosyl hydrolase family 32 C-terminal" evidence="1">
    <location>
        <begin position="10"/>
        <end position="67"/>
    </location>
</feature>
<dbReference type="AlphaFoldDB" id="A0AAE0DI68"/>
<evidence type="ECO:0000313" key="2">
    <source>
        <dbReference type="EMBL" id="KAK3170454.1"/>
    </source>
</evidence>
<sequence>MTKNETGNTTEPITMDIYIDGSLIEIFINERYVLSSRSYPSLANSTGIGFDVDEVYSVTVSNINVWQSMSNVWPDRPLNASSPLEYDEYYETHVTFPNPYVAEAMYASVILLATMYKQLEFCTIRHSPNTLGTQQYCVPRGGFPPFLTSQYQTYAVISLSDNHEPGAFVVRTSTAASPHGKQHVTRSLVLGHFQPFATAGTLRVCGRVSATFTLQSCLHAQQWTDIPSQTSIVVSGRPYLLFQPQRARSVLPYQYQLRSRPSRQYRMLSSQQLLHRGAGGLIAIL</sequence>
<dbReference type="Gene3D" id="2.60.120.560">
    <property type="entry name" value="Exo-inulinase, domain 1"/>
    <property type="match status" value="1"/>
</dbReference>
<proteinExistence type="predicted"/>
<organism evidence="2 3">
    <name type="scientific">Dipteronia sinensis</name>
    <dbReference type="NCBI Taxonomy" id="43782"/>
    <lineage>
        <taxon>Eukaryota</taxon>
        <taxon>Viridiplantae</taxon>
        <taxon>Streptophyta</taxon>
        <taxon>Embryophyta</taxon>
        <taxon>Tracheophyta</taxon>
        <taxon>Spermatophyta</taxon>
        <taxon>Magnoliopsida</taxon>
        <taxon>eudicotyledons</taxon>
        <taxon>Gunneridae</taxon>
        <taxon>Pentapetalae</taxon>
        <taxon>rosids</taxon>
        <taxon>malvids</taxon>
        <taxon>Sapindales</taxon>
        <taxon>Sapindaceae</taxon>
        <taxon>Hippocastanoideae</taxon>
        <taxon>Acereae</taxon>
        <taxon>Dipteronia</taxon>
    </lineage>
</organism>
<dbReference type="SUPFAM" id="SSF49899">
    <property type="entry name" value="Concanavalin A-like lectins/glucanases"/>
    <property type="match status" value="1"/>
</dbReference>
<dbReference type="Proteomes" id="UP001281410">
    <property type="component" value="Unassembled WGS sequence"/>
</dbReference>
<evidence type="ECO:0000313" key="3">
    <source>
        <dbReference type="Proteomes" id="UP001281410"/>
    </source>
</evidence>
<reference evidence="2" key="1">
    <citation type="journal article" date="2023" name="Plant J.">
        <title>Genome sequences and population genomics provide insights into the demographic history, inbreeding, and mutation load of two 'living fossil' tree species of Dipteronia.</title>
        <authorList>
            <person name="Feng Y."/>
            <person name="Comes H.P."/>
            <person name="Chen J."/>
            <person name="Zhu S."/>
            <person name="Lu R."/>
            <person name="Zhang X."/>
            <person name="Li P."/>
            <person name="Qiu J."/>
            <person name="Olsen K.M."/>
            <person name="Qiu Y."/>
        </authorList>
    </citation>
    <scope>NUCLEOTIDE SEQUENCE</scope>
    <source>
        <strain evidence="2">NBL</strain>
    </source>
</reference>